<evidence type="ECO:0000313" key="2">
    <source>
        <dbReference type="EMBL" id="AEL28191.1"/>
    </source>
</evidence>
<feature type="chain" id="PRO_5003401241" description="Lipoprotein" evidence="1">
    <location>
        <begin position="21"/>
        <end position="125"/>
    </location>
</feature>
<accession>G0J0B8</accession>
<dbReference type="EMBL" id="CP002955">
    <property type="protein sequence ID" value="AEL28191.1"/>
    <property type="molecule type" value="Genomic_DNA"/>
</dbReference>
<dbReference type="PROSITE" id="PS51257">
    <property type="entry name" value="PROKAR_LIPOPROTEIN"/>
    <property type="match status" value="1"/>
</dbReference>
<dbReference type="RefSeq" id="WP_014022475.1">
    <property type="nucleotide sequence ID" value="NC_015914.1"/>
</dbReference>
<dbReference type="KEGG" id="cmr:Cycma_4494"/>
<protein>
    <recommendedName>
        <fullName evidence="4">Lipoprotein</fullName>
    </recommendedName>
</protein>
<dbReference type="Proteomes" id="UP000001635">
    <property type="component" value="Chromosome"/>
</dbReference>
<dbReference type="AlphaFoldDB" id="G0J0B8"/>
<evidence type="ECO:0008006" key="4">
    <source>
        <dbReference type="Google" id="ProtNLM"/>
    </source>
</evidence>
<dbReference type="HOGENOM" id="CLU_1988943_0_0_10"/>
<evidence type="ECO:0000256" key="1">
    <source>
        <dbReference type="SAM" id="SignalP"/>
    </source>
</evidence>
<evidence type="ECO:0000313" key="3">
    <source>
        <dbReference type="Proteomes" id="UP000001635"/>
    </source>
</evidence>
<organism evidence="2 3">
    <name type="scientific">Cyclobacterium marinum (strain ATCC 25205 / DSM 745 / LMG 13164 / NCIMB 1802)</name>
    <name type="common">Flectobacillus marinus</name>
    <dbReference type="NCBI Taxonomy" id="880070"/>
    <lineage>
        <taxon>Bacteria</taxon>
        <taxon>Pseudomonadati</taxon>
        <taxon>Bacteroidota</taxon>
        <taxon>Cytophagia</taxon>
        <taxon>Cytophagales</taxon>
        <taxon>Cyclobacteriaceae</taxon>
        <taxon>Cyclobacterium</taxon>
    </lineage>
</organism>
<sequence length="125" mass="14182">MKKFKILLFLGGLLSLLGFGCEEEEPTNCELAACDPGRKTIKQWVDKEGMVLLDNRNQMYYISTGESPDMHILGYICNLPEEFKSEGMLVVVSGDLKEDCDELNLITVAQENYYLHIDSIEIIKD</sequence>
<gene>
    <name evidence="2" type="ordered locus">Cycma_4494</name>
</gene>
<keyword evidence="3" id="KW-1185">Reference proteome</keyword>
<keyword evidence="1" id="KW-0732">Signal</keyword>
<reference evidence="3" key="1">
    <citation type="submission" date="2011-07" db="EMBL/GenBank/DDBJ databases">
        <title>The complete genome of Cyclobacterium marinum DSM 745.</title>
        <authorList>
            <person name="Lucas S."/>
            <person name="Han J."/>
            <person name="Lapidus A."/>
            <person name="Bruce D."/>
            <person name="Goodwin L."/>
            <person name="Pitluck S."/>
            <person name="Peters L."/>
            <person name="Kyrpides N."/>
            <person name="Mavromatis K."/>
            <person name="Ivanova N."/>
            <person name="Ovchinnikova G."/>
            <person name="Chertkov O."/>
            <person name="Detter J.C."/>
            <person name="Tapia R."/>
            <person name="Han C."/>
            <person name="Land M."/>
            <person name="Hauser L."/>
            <person name="Markowitz V."/>
            <person name="Cheng J.-F."/>
            <person name="Hugenholtz P."/>
            <person name="Woyke T."/>
            <person name="Wu D."/>
            <person name="Tindall B."/>
            <person name="Schuetze A."/>
            <person name="Brambilla E."/>
            <person name="Klenk H.-P."/>
            <person name="Eisen J.A."/>
        </authorList>
    </citation>
    <scope>NUCLEOTIDE SEQUENCE [LARGE SCALE GENOMIC DNA]</scope>
    <source>
        <strain evidence="3">ATCC 25205 / DSM 745 / LMG 13164 / NCIMB 1802</strain>
    </source>
</reference>
<feature type="signal peptide" evidence="1">
    <location>
        <begin position="1"/>
        <end position="20"/>
    </location>
</feature>
<name>G0J0B8_CYCMS</name>
<proteinExistence type="predicted"/>